<proteinExistence type="predicted"/>
<dbReference type="InterPro" id="IPR002052">
    <property type="entry name" value="DNA_methylase_N6_adenine_CS"/>
</dbReference>
<name>A0ABX4H4F7_9BACT</name>
<dbReference type="EMBL" id="NQMN01000002">
    <property type="protein sequence ID" value="PAF54769.1"/>
    <property type="molecule type" value="Genomic_DNA"/>
</dbReference>
<evidence type="ECO:0008006" key="3">
    <source>
        <dbReference type="Google" id="ProtNLM"/>
    </source>
</evidence>
<evidence type="ECO:0000313" key="2">
    <source>
        <dbReference type="Proteomes" id="UP000217033"/>
    </source>
</evidence>
<dbReference type="Proteomes" id="UP000217033">
    <property type="component" value="Unassembled WGS sequence"/>
</dbReference>
<reference evidence="1" key="1">
    <citation type="submission" date="2017-08" db="EMBL/GenBank/DDBJ databases">
        <authorList>
            <person name="Alvarez-Ponce D."/>
            <person name="Weitzman C.L."/>
            <person name="Tillett R.L."/>
            <person name="Sandmeier F.C."/>
            <person name="Tracy C.R."/>
        </authorList>
    </citation>
    <scope>NUCLEOTIDE SEQUENCE [LARGE SCALE GENOMIC DNA]</scope>
    <source>
        <strain evidence="1">PS6</strain>
    </source>
</reference>
<gene>
    <name evidence="1" type="ORF">CJF60_03460</name>
</gene>
<sequence>MGKEHLTKAKNLKNDEFYTQYDDIQNEVNGYLEYDPNVFKDKVIFLPCDDPEWSNFTKFFAVNFEKFGLKKLISTSYAHTSKKLNFPYQQTLFEEESPQFDYDKSRTRGKIFTLKRGQNSKKIDYNDLKWKYLKGDGDFRSQECIDLLKQSDIVITNPPFSLFREFIAHIFKYNKKFLVIGNKNAITYKNTFSLIKDNKIWLGRKNVKIFKTFDEEGEKFKQFGNVGWFTNLEHGLRHEKLKLLTMEENLIYDKSLTKAVREAGQRSNNYNILDMTTMMQ</sequence>
<dbReference type="InterPro" id="IPR025247">
    <property type="entry name" value="EcoRI-like_methylase"/>
</dbReference>
<evidence type="ECO:0000313" key="1">
    <source>
        <dbReference type="EMBL" id="PAF54769.1"/>
    </source>
</evidence>
<keyword evidence="2" id="KW-1185">Reference proteome</keyword>
<dbReference type="RefSeq" id="WP_084232795.1">
    <property type="nucleotide sequence ID" value="NZ_FWXE01000015.1"/>
</dbReference>
<organism evidence="1 2">
    <name type="scientific">Mycoplasmopsis agassizii</name>
    <dbReference type="NCBI Taxonomy" id="33922"/>
    <lineage>
        <taxon>Bacteria</taxon>
        <taxon>Bacillati</taxon>
        <taxon>Mycoplasmatota</taxon>
        <taxon>Mycoplasmoidales</taxon>
        <taxon>Metamycoplasmataceae</taxon>
        <taxon>Mycoplasmopsis</taxon>
    </lineage>
</organism>
<dbReference type="PROSITE" id="PS00092">
    <property type="entry name" value="N6_MTASE"/>
    <property type="match status" value="1"/>
</dbReference>
<protein>
    <recommendedName>
        <fullName evidence="3">DNA methyltransferase</fullName>
    </recommendedName>
</protein>
<accession>A0ABX4H4F7</accession>
<comment type="caution">
    <text evidence="1">The sequence shown here is derived from an EMBL/GenBank/DDBJ whole genome shotgun (WGS) entry which is preliminary data.</text>
</comment>
<dbReference type="Pfam" id="PF13651">
    <property type="entry name" value="EcoRI_methylase"/>
    <property type="match status" value="1"/>
</dbReference>